<sequence length="32" mass="3874">MRKYRRGTANTDMELLTTELENVERKNEQIHP</sequence>
<feature type="compositionally biased region" description="Basic and acidic residues" evidence="1">
    <location>
        <begin position="22"/>
        <end position="32"/>
    </location>
</feature>
<organism evidence="2">
    <name type="scientific">Anguilla anguilla</name>
    <name type="common">European freshwater eel</name>
    <name type="synonym">Muraena anguilla</name>
    <dbReference type="NCBI Taxonomy" id="7936"/>
    <lineage>
        <taxon>Eukaryota</taxon>
        <taxon>Metazoa</taxon>
        <taxon>Chordata</taxon>
        <taxon>Craniata</taxon>
        <taxon>Vertebrata</taxon>
        <taxon>Euteleostomi</taxon>
        <taxon>Actinopterygii</taxon>
        <taxon>Neopterygii</taxon>
        <taxon>Teleostei</taxon>
        <taxon>Anguilliformes</taxon>
        <taxon>Anguillidae</taxon>
        <taxon>Anguilla</taxon>
    </lineage>
</organism>
<reference evidence="2" key="1">
    <citation type="submission" date="2014-11" db="EMBL/GenBank/DDBJ databases">
        <authorList>
            <person name="Amaro Gonzalez C."/>
        </authorList>
    </citation>
    <scope>NUCLEOTIDE SEQUENCE</scope>
</reference>
<protein>
    <submittedName>
        <fullName evidence="2">Uncharacterized protein</fullName>
    </submittedName>
</protein>
<evidence type="ECO:0000313" key="2">
    <source>
        <dbReference type="EMBL" id="JAH17872.1"/>
    </source>
</evidence>
<accession>A0A0E9QN25</accession>
<reference evidence="2" key="2">
    <citation type="journal article" date="2015" name="Fish Shellfish Immunol.">
        <title>Early steps in the European eel (Anguilla anguilla)-Vibrio vulnificus interaction in the gills: Role of the RtxA13 toxin.</title>
        <authorList>
            <person name="Callol A."/>
            <person name="Pajuelo D."/>
            <person name="Ebbesson L."/>
            <person name="Teles M."/>
            <person name="MacKenzie S."/>
            <person name="Amaro C."/>
        </authorList>
    </citation>
    <scope>NUCLEOTIDE SEQUENCE</scope>
</reference>
<dbReference type="AlphaFoldDB" id="A0A0E9QN25"/>
<name>A0A0E9QN25_ANGAN</name>
<evidence type="ECO:0000256" key="1">
    <source>
        <dbReference type="SAM" id="MobiDB-lite"/>
    </source>
</evidence>
<feature type="region of interest" description="Disordered" evidence="1">
    <location>
        <begin position="1"/>
        <end position="32"/>
    </location>
</feature>
<proteinExistence type="predicted"/>
<dbReference type="EMBL" id="GBXM01090705">
    <property type="protein sequence ID" value="JAH17872.1"/>
    <property type="molecule type" value="Transcribed_RNA"/>
</dbReference>